<feature type="transmembrane region" description="Helical" evidence="1">
    <location>
        <begin position="182"/>
        <end position="199"/>
    </location>
</feature>
<evidence type="ECO:0000256" key="1">
    <source>
        <dbReference type="SAM" id="Phobius"/>
    </source>
</evidence>
<dbReference type="EMBL" id="JBHSAX010000015">
    <property type="protein sequence ID" value="MFC3964090.1"/>
    <property type="molecule type" value="Genomic_DNA"/>
</dbReference>
<sequence>MAETLHATPADRFGPWIERPDGVDFPYYAGEPVGLGAVRWALAWLAVAAGFAALVLLPEPDNVAALVPRALFVVIPLAVLAVLARPYWSALFRPVRGRDLLTMAGFALLNLVVSTLLGLLVAAVFGASANAATDGIDGAVEVLAFYLGTGIQLVGEELFTVIPFLALLYFLTRRGTLSRKSAIVVAWLATAVWFAAAHLPTYDWNVAQCFIVIGGARLVLSLAWIRTKNLWVCSGAHILNDWALFTPSIVAAAALG</sequence>
<reference evidence="4" key="1">
    <citation type="journal article" date="2019" name="Int. J. Syst. Evol. Microbiol.">
        <title>The Global Catalogue of Microorganisms (GCM) 10K type strain sequencing project: providing services to taxonomists for standard genome sequencing and annotation.</title>
        <authorList>
            <consortium name="The Broad Institute Genomics Platform"/>
            <consortium name="The Broad Institute Genome Sequencing Center for Infectious Disease"/>
            <person name="Wu L."/>
            <person name="Ma J."/>
        </authorList>
    </citation>
    <scope>NUCLEOTIDE SEQUENCE [LARGE SCALE GENOMIC DNA]</scope>
    <source>
        <strain evidence="4">CGMCC 4.7330</strain>
    </source>
</reference>
<protein>
    <submittedName>
        <fullName evidence="3">CPBP family intramembrane glutamic endopeptidase</fullName>
        <ecNumber evidence="3">3.4.-.-</ecNumber>
    </submittedName>
</protein>
<dbReference type="GO" id="GO:0016787">
    <property type="term" value="F:hydrolase activity"/>
    <property type="evidence" value="ECO:0007669"/>
    <property type="project" value="UniProtKB-KW"/>
</dbReference>
<gene>
    <name evidence="3" type="ORF">ACFO0B_19055</name>
</gene>
<dbReference type="EC" id="3.4.-.-" evidence="3"/>
<feature type="domain" description="CAAX prenyl protease 2/Lysostaphin resistance protein A-like" evidence="2">
    <location>
        <begin position="143"/>
        <end position="242"/>
    </location>
</feature>
<dbReference type="Pfam" id="PF02517">
    <property type="entry name" value="Rce1-like"/>
    <property type="match status" value="1"/>
</dbReference>
<proteinExistence type="predicted"/>
<evidence type="ECO:0000313" key="3">
    <source>
        <dbReference type="EMBL" id="MFC3964090.1"/>
    </source>
</evidence>
<keyword evidence="3" id="KW-0378">Hydrolase</keyword>
<feature type="transmembrane region" description="Helical" evidence="1">
    <location>
        <begin position="37"/>
        <end position="57"/>
    </location>
</feature>
<feature type="transmembrane region" description="Helical" evidence="1">
    <location>
        <begin position="145"/>
        <end position="170"/>
    </location>
</feature>
<dbReference type="Proteomes" id="UP001595696">
    <property type="component" value="Unassembled WGS sequence"/>
</dbReference>
<feature type="transmembrane region" description="Helical" evidence="1">
    <location>
        <begin position="100"/>
        <end position="125"/>
    </location>
</feature>
<evidence type="ECO:0000313" key="4">
    <source>
        <dbReference type="Proteomes" id="UP001595696"/>
    </source>
</evidence>
<evidence type="ECO:0000259" key="2">
    <source>
        <dbReference type="Pfam" id="PF02517"/>
    </source>
</evidence>
<keyword evidence="1" id="KW-0472">Membrane</keyword>
<keyword evidence="1" id="KW-0812">Transmembrane</keyword>
<dbReference type="InterPro" id="IPR003675">
    <property type="entry name" value="Rce1/LyrA-like_dom"/>
</dbReference>
<keyword evidence="4" id="KW-1185">Reference proteome</keyword>
<comment type="caution">
    <text evidence="3">The sequence shown here is derived from an EMBL/GenBank/DDBJ whole genome shotgun (WGS) entry which is preliminary data.</text>
</comment>
<dbReference type="RefSeq" id="WP_378613867.1">
    <property type="nucleotide sequence ID" value="NZ_JBHSAX010000015.1"/>
</dbReference>
<keyword evidence="1" id="KW-1133">Transmembrane helix</keyword>
<feature type="transmembrane region" description="Helical" evidence="1">
    <location>
        <begin position="205"/>
        <end position="225"/>
    </location>
</feature>
<feature type="transmembrane region" description="Helical" evidence="1">
    <location>
        <begin position="69"/>
        <end position="88"/>
    </location>
</feature>
<organism evidence="3 4">
    <name type="scientific">Nocardia jiangsuensis</name>
    <dbReference type="NCBI Taxonomy" id="1691563"/>
    <lineage>
        <taxon>Bacteria</taxon>
        <taxon>Bacillati</taxon>
        <taxon>Actinomycetota</taxon>
        <taxon>Actinomycetes</taxon>
        <taxon>Mycobacteriales</taxon>
        <taxon>Nocardiaceae</taxon>
        <taxon>Nocardia</taxon>
    </lineage>
</organism>
<accession>A0ABV8DWP5</accession>
<name>A0ABV8DWP5_9NOCA</name>